<dbReference type="InterPro" id="IPR002881">
    <property type="entry name" value="DUF58"/>
</dbReference>
<evidence type="ECO:0000259" key="1">
    <source>
        <dbReference type="Pfam" id="PF01882"/>
    </source>
</evidence>
<dbReference type="PANTHER" id="PTHR33608">
    <property type="entry name" value="BLL2464 PROTEIN"/>
    <property type="match status" value="1"/>
</dbReference>
<evidence type="ECO:0000313" key="3">
    <source>
        <dbReference type="Proteomes" id="UP000811545"/>
    </source>
</evidence>
<dbReference type="AlphaFoldDB" id="A0A9E2BHV9"/>
<dbReference type="EMBL" id="QLTW01000056">
    <property type="protein sequence ID" value="MBT9145177.1"/>
    <property type="molecule type" value="Genomic_DNA"/>
</dbReference>
<proteinExistence type="predicted"/>
<feature type="domain" description="DUF58" evidence="1">
    <location>
        <begin position="43"/>
        <end position="240"/>
    </location>
</feature>
<dbReference type="PANTHER" id="PTHR33608:SF6">
    <property type="entry name" value="BLL2464 PROTEIN"/>
    <property type="match status" value="1"/>
</dbReference>
<comment type="caution">
    <text evidence="2">The sequence shown here is derived from an EMBL/GenBank/DDBJ whole genome shotgun (WGS) entry which is preliminary data.</text>
</comment>
<name>A0A9E2BHV9_PSYF1</name>
<gene>
    <name evidence="2" type="ORF">DDT42_01047</name>
</gene>
<accession>A0A9E2BHV9</accession>
<dbReference type="Pfam" id="PF01882">
    <property type="entry name" value="DUF58"/>
    <property type="match status" value="1"/>
</dbReference>
<protein>
    <recommendedName>
        <fullName evidence="1">DUF58 domain-containing protein</fullName>
    </recommendedName>
</protein>
<organism evidence="2 3">
    <name type="scientific">Psychracetigena formicireducens</name>
    <dbReference type="NCBI Taxonomy" id="2986056"/>
    <lineage>
        <taxon>Bacteria</taxon>
        <taxon>Bacillati</taxon>
        <taxon>Candidatus Lithacetigenota</taxon>
        <taxon>Candidatus Psychracetigena</taxon>
    </lineage>
</organism>
<evidence type="ECO:0000313" key="2">
    <source>
        <dbReference type="EMBL" id="MBT9145177.1"/>
    </source>
</evidence>
<reference evidence="2 3" key="1">
    <citation type="journal article" date="2021" name="bioRxiv">
        <title>Unique metabolic strategies in Hadean analogues reveal hints for primordial physiology.</title>
        <authorList>
            <person name="Nobu M.K."/>
            <person name="Nakai R."/>
            <person name="Tamazawa S."/>
            <person name="Mori H."/>
            <person name="Toyoda A."/>
            <person name="Ijiri A."/>
            <person name="Suzuki S."/>
            <person name="Kurokawa K."/>
            <person name="Kamagata Y."/>
            <person name="Tamaki H."/>
        </authorList>
    </citation>
    <scope>NUCLEOTIDE SEQUENCE [LARGE SCALE GENOMIC DNA]</scope>
    <source>
        <strain evidence="2">BS525</strain>
    </source>
</reference>
<dbReference type="Proteomes" id="UP000811545">
    <property type="component" value="Unassembled WGS sequence"/>
</dbReference>
<sequence>MPFLSPDFKEKLREYHLNLLKGRGTVGGSRRSARTGRSLELADFRSYSPGDELKRVDFKAYARLKKLFVKVYEEEEEGNFVILLDRSLSLNFGEPSKFFLSQKVASIIAFLSLNKREKVLFFPLPQNNEKPVYLNHINHYLYFEEHLSHLFPEGKFPSLSEFKYLLESIPFRGGVYFLTDLFLPSEFTSYWGLLKLHSLAFTVIAIQSYEELEPPEIGEVNLRDLEEDDKLSFYFQKESIQLYKERYNHYFLKRADEIIKAGGKCFFLNNQDNEDALFYRLLKEEVIS</sequence>